<dbReference type="InterPro" id="IPR049507">
    <property type="entry name" value="SHLD2_OB1"/>
</dbReference>
<protein>
    <submittedName>
        <fullName evidence="4">Shieldin complex subunit 2</fullName>
    </submittedName>
</protein>
<evidence type="ECO:0000259" key="3">
    <source>
        <dbReference type="Pfam" id="PF22779"/>
    </source>
</evidence>
<dbReference type="EMBL" id="AACZ04017579">
    <property type="status" value="NOT_ANNOTATED_CDS"/>
    <property type="molecule type" value="Genomic_DNA"/>
</dbReference>
<dbReference type="PANTHER" id="PTHR14495:SF2">
    <property type="entry name" value="SHIELDIN COMPLEX SUBUNIT 2"/>
    <property type="match status" value="1"/>
</dbReference>
<dbReference type="InterPro" id="IPR029715">
    <property type="entry name" value="FAM35A"/>
</dbReference>
<keyword evidence="1" id="KW-0472">Membrane</keyword>
<dbReference type="GO" id="GO:0035861">
    <property type="term" value="C:site of double-strand break"/>
    <property type="evidence" value="ECO:0000318"/>
    <property type="project" value="GO_Central"/>
</dbReference>
<evidence type="ECO:0000313" key="5">
    <source>
        <dbReference type="Proteomes" id="UP000002277"/>
    </source>
</evidence>
<dbReference type="Proteomes" id="UP000002277">
    <property type="component" value="Chromosome 10"/>
</dbReference>
<dbReference type="GeneTree" id="ENSGT00390000003133"/>
<reference evidence="4" key="2">
    <citation type="submission" date="2025-08" db="UniProtKB">
        <authorList>
            <consortium name="Ensembl"/>
        </authorList>
    </citation>
    <scope>IDENTIFICATION</scope>
</reference>
<dbReference type="VGNC" id="VGNC:12329">
    <property type="gene designation" value="SHLD2"/>
</dbReference>
<feature type="transmembrane region" description="Helical" evidence="1">
    <location>
        <begin position="492"/>
        <end position="515"/>
    </location>
</feature>
<proteinExistence type="predicted"/>
<organism evidence="4 5">
    <name type="scientific">Pan troglodytes</name>
    <name type="common">Chimpanzee</name>
    <dbReference type="NCBI Taxonomy" id="9598"/>
    <lineage>
        <taxon>Eukaryota</taxon>
        <taxon>Metazoa</taxon>
        <taxon>Chordata</taxon>
        <taxon>Craniata</taxon>
        <taxon>Vertebrata</taxon>
        <taxon>Euteleostomi</taxon>
        <taxon>Mammalia</taxon>
        <taxon>Eutheria</taxon>
        <taxon>Euarchontoglires</taxon>
        <taxon>Primates</taxon>
        <taxon>Haplorrhini</taxon>
        <taxon>Catarrhini</taxon>
        <taxon>Hominidae</taxon>
        <taxon>Pan</taxon>
    </lineage>
</organism>
<dbReference type="EMBL" id="AACZ04072323">
    <property type="status" value="NOT_ANNOTATED_CDS"/>
    <property type="molecule type" value="Genomic_DNA"/>
</dbReference>
<keyword evidence="1" id="KW-0812">Transmembrane</keyword>
<feature type="domain" description="Shieldin complex subunit 2 first OB fold" evidence="2">
    <location>
        <begin position="424"/>
        <end position="552"/>
    </location>
</feature>
<dbReference type="InterPro" id="IPR053944">
    <property type="entry name" value="SHLD2_OB2"/>
</dbReference>
<accession>H2R7M1</accession>
<keyword evidence="1" id="KW-1133">Transmembrane helix</keyword>
<dbReference type="InParanoid" id="H2R7M1"/>
<dbReference type="GO" id="GO:0010569">
    <property type="term" value="P:regulation of double-strand break repair via homologous recombination"/>
    <property type="evidence" value="ECO:0000318"/>
    <property type="project" value="GO_Central"/>
</dbReference>
<evidence type="ECO:0000256" key="1">
    <source>
        <dbReference type="SAM" id="Phobius"/>
    </source>
</evidence>
<dbReference type="AlphaFoldDB" id="H2R7M1"/>
<dbReference type="PANTHER" id="PTHR14495">
    <property type="entry name" value="SHIELDIN COMPLEX SUBUNIT 2"/>
    <property type="match status" value="1"/>
</dbReference>
<evidence type="ECO:0000259" key="2">
    <source>
        <dbReference type="Pfam" id="PF21669"/>
    </source>
</evidence>
<dbReference type="GO" id="GO:0005634">
    <property type="term" value="C:nucleus"/>
    <property type="evidence" value="ECO:0000318"/>
    <property type="project" value="GO_Central"/>
</dbReference>
<sequence>MSGGSQVHIFWGAPVAPLKITVSEDTASLMSVADPWKKIQLLYSQHSLYLKDEKQHKNLENYKVPESIGSPDLSGHFLANCVNRHVQVKDDFVHSVSETQNIESQKIHSSRLSDITSSNMQICGFKSTVPHLTEEEKYQKLLSENKMRDEQPKHQPDICGKNFNTNLFQLGHKCAAVLDLVCSTEKINIGPEVVQRECVPTEYHEIQNQCLGLFSSNAVDKSRSEAAVRKVSDLKISTDTEFLSIITSSQVAFLAQKKDKRRSPVNKGNVNMETEPKASYGEIRIPEENSIQLDGFTEAYESGQNQAYSLELFSPLCPKTENSRIHINSDKGLEEHTGSQELFSSEDELPPNEIRIELCSSGILCSQLNTFHKSAIKRSCTSDDKVGQSEALSRVLQVAKKMKLISNGGDSAVEMDRRNVSEFKNIKKTSLIKNCDSKSQKYNCLVMVLSPCHVKEINIKFGPNSGSKVPLATVTVIDQSETKKKVFLWRTAAFWAFTVFLGDIILLTGEVIMVYGKAIVSSRLQNLYSYYVVVAIKNIFVVSDVVLQDLLAYVSSKHSYLRDLPPRQPQRVNSIDFVELEHLQPDVLVHAVLRVVDFTILTEAVYSYRGQKQKKSLCNRGTGRINIMRLLLWGPGAAWYLNFQMKGYIWEFKYLFVQCNYTLENLELHTTPWSSCECLFDDDIRAITFKAKFQKTAPSFVKISDLATHLEDKCSGKIFIYINSAIFISFETGSCSVVQAGIQWCEHSSLQEGKASAYHQCMPPHPAIYLFIILAETESPYVAQSGFKLLDSSDPLALDSQSAGITGMSHHTQPTASFNISKKATTCGKNV</sequence>
<gene>
    <name evidence="4 6" type="primary">SHLD2</name>
</gene>
<dbReference type="FunCoup" id="H2R7M1">
    <property type="interactions" value="1390"/>
</dbReference>
<dbReference type="Pfam" id="PF22779">
    <property type="entry name" value="OB_SHLD2_2nd"/>
    <property type="match status" value="1"/>
</dbReference>
<reference evidence="4" key="3">
    <citation type="submission" date="2025-09" db="UniProtKB">
        <authorList>
            <consortium name="Ensembl"/>
        </authorList>
    </citation>
    <scope>IDENTIFICATION</scope>
</reference>
<dbReference type="OMA" id="TVHEDQW"/>
<feature type="transmembrane region" description="Helical" evidence="1">
    <location>
        <begin position="527"/>
        <end position="547"/>
    </location>
</feature>
<reference evidence="4 5" key="1">
    <citation type="journal article" date="2005" name="Nature">
        <title>Initial sequence of the chimpanzee genome and comparison with the human genome.</title>
        <authorList>
            <consortium name="Chimpanzee sequencing and analysis consortium"/>
        </authorList>
    </citation>
    <scope>NUCLEOTIDE SEQUENCE [LARGE SCALE GENOMIC DNA]</scope>
</reference>
<evidence type="ECO:0000313" key="6">
    <source>
        <dbReference type="VGNC" id="VGNC:12329"/>
    </source>
</evidence>
<dbReference type="PaxDb" id="9598-ENSPTRP00000050558"/>
<dbReference type="Bgee" id="ENSPTRG00000002465">
    <property type="expression patterns" value="Expressed in cortex of kidney and 21 other cell types or tissues"/>
</dbReference>
<dbReference type="Pfam" id="PF21669">
    <property type="entry name" value="SHLD2_OB1"/>
    <property type="match status" value="1"/>
</dbReference>
<dbReference type="PRINTS" id="PR02045">
    <property type="entry name" value="F138DOMAIN"/>
</dbReference>
<dbReference type="Ensembl" id="ENSPTRT00000004596.5">
    <property type="protein sequence ID" value="ENSPTRP00000050558.4"/>
    <property type="gene ID" value="ENSPTRG00000002465.6"/>
</dbReference>
<dbReference type="HOGENOM" id="CLU_016120_0_0_1"/>
<dbReference type="eggNOG" id="ENOG502QW94">
    <property type="taxonomic scope" value="Eukaryota"/>
</dbReference>
<name>H2R7M1_PANTR</name>
<evidence type="ECO:0000313" key="4">
    <source>
        <dbReference type="Ensembl" id="ENSPTRP00000050558.4"/>
    </source>
</evidence>
<feature type="domain" description="Shieldin complex subunit 2 second OB fold" evidence="3">
    <location>
        <begin position="584"/>
        <end position="664"/>
    </location>
</feature>
<keyword evidence="5" id="KW-1185">Reference proteome</keyword>